<dbReference type="PIRSF" id="PIRSF001549">
    <property type="entry name" value="His-tRNA_synth"/>
    <property type="match status" value="1"/>
</dbReference>
<dbReference type="STRING" id="1798535.A2V68_01360"/>
<feature type="binding site" evidence="6">
    <location>
        <position position="131"/>
    </location>
    <ligand>
        <name>L-histidine</name>
        <dbReference type="ChEBI" id="CHEBI:57595"/>
    </ligand>
</feature>
<comment type="similarity">
    <text evidence="1 5">Belongs to the class-II aminoacyl-tRNA synthetase family.</text>
</comment>
<reference evidence="8 9" key="1">
    <citation type="journal article" date="2016" name="Nat. Commun.">
        <title>Thousands of microbial genomes shed light on interconnected biogeochemical processes in an aquifer system.</title>
        <authorList>
            <person name="Anantharaman K."/>
            <person name="Brown C.T."/>
            <person name="Hug L.A."/>
            <person name="Sharon I."/>
            <person name="Castelle C.J."/>
            <person name="Probst A.J."/>
            <person name="Thomas B.C."/>
            <person name="Singh A."/>
            <person name="Wilkins M.J."/>
            <person name="Karaoz U."/>
            <person name="Brodie E.L."/>
            <person name="Williams K.H."/>
            <person name="Hubbard S.S."/>
            <person name="Banfield J.F."/>
        </authorList>
    </citation>
    <scope>NUCLEOTIDE SEQUENCE [LARGE SCALE GENOMIC DNA]</scope>
</reference>
<comment type="catalytic activity">
    <reaction evidence="4 5">
        <text>tRNA(His) + L-histidine + ATP = L-histidyl-tRNA(His) + AMP + diphosphate + H(+)</text>
        <dbReference type="Rhea" id="RHEA:17313"/>
        <dbReference type="Rhea" id="RHEA-COMP:9665"/>
        <dbReference type="Rhea" id="RHEA-COMP:9689"/>
        <dbReference type="ChEBI" id="CHEBI:15378"/>
        <dbReference type="ChEBI" id="CHEBI:30616"/>
        <dbReference type="ChEBI" id="CHEBI:33019"/>
        <dbReference type="ChEBI" id="CHEBI:57595"/>
        <dbReference type="ChEBI" id="CHEBI:78442"/>
        <dbReference type="ChEBI" id="CHEBI:78527"/>
        <dbReference type="ChEBI" id="CHEBI:456215"/>
        <dbReference type="EC" id="6.1.1.21"/>
    </reaction>
</comment>
<comment type="subunit">
    <text evidence="5">Homodimer.</text>
</comment>
<dbReference type="Gene3D" id="3.40.50.800">
    <property type="entry name" value="Anticodon-binding domain"/>
    <property type="match status" value="1"/>
</dbReference>
<evidence type="ECO:0000259" key="7">
    <source>
        <dbReference type="PROSITE" id="PS50862"/>
    </source>
</evidence>
<comment type="caution">
    <text evidence="8">The sequence shown here is derived from an EMBL/GenBank/DDBJ whole genome shotgun (WGS) entry which is preliminary data.</text>
</comment>
<dbReference type="PANTHER" id="PTHR43707">
    <property type="entry name" value="HISTIDYL-TRNA SYNTHETASE"/>
    <property type="match status" value="1"/>
</dbReference>
<name>A0A1F4NSA8_UNCK3</name>
<feature type="domain" description="Aminoacyl-transfer RNA synthetases class-II family profile" evidence="7">
    <location>
        <begin position="37"/>
        <end position="327"/>
    </location>
</feature>
<dbReference type="InterPro" id="IPR004154">
    <property type="entry name" value="Anticodon-bd"/>
</dbReference>
<dbReference type="GO" id="GO:0006427">
    <property type="term" value="P:histidyl-tRNA aminoacylation"/>
    <property type="evidence" value="ECO:0007669"/>
    <property type="project" value="UniProtKB-UniRule"/>
</dbReference>
<dbReference type="Gene3D" id="3.30.930.10">
    <property type="entry name" value="Bira Bifunctional Protein, Domain 2"/>
    <property type="match status" value="1"/>
</dbReference>
<sequence>MAEKHKKIQAPRGIKDVLPDEQRYWFWLENNFYAVAESAGFERIILPTFEATELFRRSVGEFTDIVSKEMYTFKDRSGNSLTLRPEGTAGAVRAYIEHGMHTLPQPVKLYYWGPMFRYDRPQAGRYREFYQFGLEVLGDSDPIIDALLIQTLVKYYKKLGLKDVVVRINSLGSERSKARMVGALSKFLAVYKKNLCADCKTRSKKNPLRVLDCKVARCQEIIGSASGVMIDSLDEDSRKRFTKVLEALDDMGVAYELDPGLVRGLDYYTHTLFEIAIRGQEDLAIGGGGRYDNLAKQLGGPATPSIGYAGGVERTIDILKQQAVEIPDLAKTDVFVVQLGDRAKAKATGIVEKLEQNSLRVSTALGRGSIQAQLREASRLRSPLVVIIGDQEVHDGNVILRDMNDRSQETVIDRNMAKLILKKLEEKGIRVISSS</sequence>
<organism evidence="8 9">
    <name type="scientific">candidate division Kazan bacterium RBG_13_50_9</name>
    <dbReference type="NCBI Taxonomy" id="1798535"/>
    <lineage>
        <taxon>Bacteria</taxon>
        <taxon>Bacteria division Kazan-3B-28</taxon>
    </lineage>
</organism>
<feature type="binding site" evidence="6">
    <location>
        <position position="263"/>
    </location>
    <ligand>
        <name>L-histidine</name>
        <dbReference type="ChEBI" id="CHEBI:57595"/>
    </ligand>
</feature>
<evidence type="ECO:0000256" key="5">
    <source>
        <dbReference type="HAMAP-Rule" id="MF_00127"/>
    </source>
</evidence>
<dbReference type="InterPro" id="IPR036621">
    <property type="entry name" value="Anticodon-bd_dom_sf"/>
</dbReference>
<keyword evidence="2 5" id="KW-0547">Nucleotide-binding</keyword>
<proteinExistence type="inferred from homology"/>
<dbReference type="Pfam" id="PF13393">
    <property type="entry name" value="tRNA-synt_His"/>
    <property type="match status" value="1"/>
</dbReference>
<dbReference type="InterPro" id="IPR015807">
    <property type="entry name" value="His-tRNA-ligase"/>
</dbReference>
<dbReference type="GO" id="GO:0005524">
    <property type="term" value="F:ATP binding"/>
    <property type="evidence" value="ECO:0007669"/>
    <property type="project" value="UniProtKB-UniRule"/>
</dbReference>
<dbReference type="InterPro" id="IPR041715">
    <property type="entry name" value="HisRS-like_core"/>
</dbReference>
<dbReference type="NCBIfam" id="TIGR00442">
    <property type="entry name" value="hisS"/>
    <property type="match status" value="1"/>
</dbReference>
<feature type="binding site" evidence="6">
    <location>
        <position position="117"/>
    </location>
    <ligand>
        <name>L-histidine</name>
        <dbReference type="ChEBI" id="CHEBI:57595"/>
    </ligand>
</feature>
<keyword evidence="3 5" id="KW-0030">Aminoacyl-tRNA synthetase</keyword>
<dbReference type="GO" id="GO:0004821">
    <property type="term" value="F:histidine-tRNA ligase activity"/>
    <property type="evidence" value="ECO:0007669"/>
    <property type="project" value="UniProtKB-UniRule"/>
</dbReference>
<evidence type="ECO:0000256" key="4">
    <source>
        <dbReference type="ARBA" id="ARBA00047639"/>
    </source>
</evidence>
<keyword evidence="5" id="KW-0648">Protein biosynthesis</keyword>
<keyword evidence="5" id="KW-0963">Cytoplasm</keyword>
<keyword evidence="5 8" id="KW-0436">Ligase</keyword>
<keyword evidence="5" id="KW-0067">ATP-binding</keyword>
<dbReference type="CDD" id="cd00773">
    <property type="entry name" value="HisRS-like_core"/>
    <property type="match status" value="1"/>
</dbReference>
<comment type="subcellular location">
    <subcellularLocation>
        <location evidence="5">Cytoplasm</location>
    </subcellularLocation>
</comment>
<dbReference type="AlphaFoldDB" id="A0A1F4NSA8"/>
<dbReference type="InterPro" id="IPR045864">
    <property type="entry name" value="aa-tRNA-synth_II/BPL/LPL"/>
</dbReference>
<evidence type="ECO:0000313" key="9">
    <source>
        <dbReference type="Proteomes" id="UP000176651"/>
    </source>
</evidence>
<dbReference type="GO" id="GO:0005737">
    <property type="term" value="C:cytoplasm"/>
    <property type="evidence" value="ECO:0007669"/>
    <property type="project" value="UniProtKB-SubCell"/>
</dbReference>
<feature type="binding site" evidence="6">
    <location>
        <position position="135"/>
    </location>
    <ligand>
        <name>L-histidine</name>
        <dbReference type="ChEBI" id="CHEBI:57595"/>
    </ligand>
</feature>
<dbReference type="PROSITE" id="PS50862">
    <property type="entry name" value="AA_TRNA_LIGASE_II"/>
    <property type="match status" value="1"/>
</dbReference>
<evidence type="ECO:0000313" key="8">
    <source>
        <dbReference type="EMBL" id="OGB74374.1"/>
    </source>
</evidence>
<dbReference type="Pfam" id="PF03129">
    <property type="entry name" value="HGTP_anticodon"/>
    <property type="match status" value="1"/>
</dbReference>
<dbReference type="EMBL" id="META01000003">
    <property type="protein sequence ID" value="OGB74374.1"/>
    <property type="molecule type" value="Genomic_DNA"/>
</dbReference>
<dbReference type="SUPFAM" id="SSF55681">
    <property type="entry name" value="Class II aaRS and biotin synthetases"/>
    <property type="match status" value="1"/>
</dbReference>
<feature type="binding site" evidence="6">
    <location>
        <begin position="86"/>
        <end position="88"/>
    </location>
    <ligand>
        <name>L-histidine</name>
        <dbReference type="ChEBI" id="CHEBI:57595"/>
    </ligand>
</feature>
<dbReference type="Proteomes" id="UP000176651">
    <property type="component" value="Unassembled WGS sequence"/>
</dbReference>
<feature type="binding site" evidence="6">
    <location>
        <begin position="267"/>
        <end position="268"/>
    </location>
    <ligand>
        <name>L-histidine</name>
        <dbReference type="ChEBI" id="CHEBI:57595"/>
    </ligand>
</feature>
<dbReference type="InterPro" id="IPR004516">
    <property type="entry name" value="HisRS/HisZ"/>
</dbReference>
<accession>A0A1F4NSA8</accession>
<dbReference type="SUPFAM" id="SSF52954">
    <property type="entry name" value="Class II aaRS ABD-related"/>
    <property type="match status" value="1"/>
</dbReference>
<gene>
    <name evidence="5" type="primary">hisS</name>
    <name evidence="8" type="ORF">A2V68_01360</name>
</gene>
<dbReference type="HAMAP" id="MF_00127">
    <property type="entry name" value="His_tRNA_synth"/>
    <property type="match status" value="1"/>
</dbReference>
<evidence type="ECO:0000256" key="6">
    <source>
        <dbReference type="PIRSR" id="PIRSR001549-1"/>
    </source>
</evidence>
<evidence type="ECO:0000256" key="2">
    <source>
        <dbReference type="ARBA" id="ARBA00022741"/>
    </source>
</evidence>
<dbReference type="InterPro" id="IPR006195">
    <property type="entry name" value="aa-tRNA-synth_II"/>
</dbReference>
<dbReference type="EC" id="6.1.1.21" evidence="5"/>
<evidence type="ECO:0000256" key="1">
    <source>
        <dbReference type="ARBA" id="ARBA00008226"/>
    </source>
</evidence>
<dbReference type="PANTHER" id="PTHR43707:SF1">
    <property type="entry name" value="HISTIDINE--TRNA LIGASE, MITOCHONDRIAL-RELATED"/>
    <property type="match status" value="1"/>
</dbReference>
<evidence type="ECO:0000256" key="3">
    <source>
        <dbReference type="ARBA" id="ARBA00023146"/>
    </source>
</evidence>
<protein>
    <recommendedName>
        <fullName evidence="5">Histidine--tRNA ligase</fullName>
        <ecNumber evidence="5">6.1.1.21</ecNumber>
    </recommendedName>
    <alternativeName>
        <fullName evidence="5">Histidyl-tRNA synthetase</fullName>
        <shortName evidence="5">HisRS</shortName>
    </alternativeName>
</protein>